<dbReference type="AlphaFoldDB" id="W1NMC7"/>
<dbReference type="HOGENOM" id="CLU_2253678_0_0_1"/>
<keyword evidence="2" id="KW-1185">Reference proteome</keyword>
<evidence type="ECO:0000313" key="1">
    <source>
        <dbReference type="EMBL" id="ERM96434.1"/>
    </source>
</evidence>
<protein>
    <submittedName>
        <fullName evidence="1">Uncharacterized protein</fullName>
    </submittedName>
</protein>
<reference evidence="2" key="1">
    <citation type="journal article" date="2013" name="Science">
        <title>The Amborella genome and the evolution of flowering plants.</title>
        <authorList>
            <consortium name="Amborella Genome Project"/>
        </authorList>
    </citation>
    <scope>NUCLEOTIDE SEQUENCE [LARGE SCALE GENOMIC DNA]</scope>
</reference>
<organism evidence="1 2">
    <name type="scientific">Amborella trichopoda</name>
    <dbReference type="NCBI Taxonomy" id="13333"/>
    <lineage>
        <taxon>Eukaryota</taxon>
        <taxon>Viridiplantae</taxon>
        <taxon>Streptophyta</taxon>
        <taxon>Embryophyta</taxon>
        <taxon>Tracheophyta</taxon>
        <taxon>Spermatophyta</taxon>
        <taxon>Magnoliopsida</taxon>
        <taxon>Amborellales</taxon>
        <taxon>Amborellaceae</taxon>
        <taxon>Amborella</taxon>
    </lineage>
</organism>
<dbReference type="Proteomes" id="UP000017836">
    <property type="component" value="Unassembled WGS sequence"/>
</dbReference>
<name>W1NMC7_AMBTC</name>
<dbReference type="Gramene" id="ERM96434">
    <property type="protein sequence ID" value="ERM96434"/>
    <property type="gene ID" value="AMTR_s00001p00249510"/>
</dbReference>
<sequence length="104" mass="11976">MEEVGERKTISSQGMVIPQIQFLLLLFARVTEIQDRLSKKLEPQSKCAPNFPEFSSESGLCFLLKLDEHRFKICSRPAVCGSLLRFLTAMAKYDNPKRKTRKRV</sequence>
<gene>
    <name evidence="1" type="ORF">AMTR_s00001p00249510</name>
</gene>
<proteinExistence type="predicted"/>
<dbReference type="EMBL" id="KI397142">
    <property type="protein sequence ID" value="ERM96434.1"/>
    <property type="molecule type" value="Genomic_DNA"/>
</dbReference>
<evidence type="ECO:0000313" key="2">
    <source>
        <dbReference type="Proteomes" id="UP000017836"/>
    </source>
</evidence>
<accession>W1NMC7</accession>